<dbReference type="EMBL" id="JAPJUH010000005">
    <property type="protein sequence ID" value="MCX3266540.1"/>
    <property type="molecule type" value="Genomic_DNA"/>
</dbReference>
<evidence type="ECO:0008006" key="3">
    <source>
        <dbReference type="Google" id="ProtNLM"/>
    </source>
</evidence>
<comment type="caution">
    <text evidence="1">The sequence shown here is derived from an EMBL/GenBank/DDBJ whole genome shotgun (WGS) entry which is preliminary data.</text>
</comment>
<proteinExistence type="predicted"/>
<sequence>MASSYVSGIEMVEIAPAFFTEAGLSAATWTRLENIAPDTATYTRNADTETELVPEDKDIAEITFYQTGEADQFVIGVLEQKPVIMNMLENNEYTAGTTKTVTLAKRKVARLALRITTRSVKDNRKLITVVPNTNVVMTYTGNYNKNSVQQLLLTAKIGSFKTTTSQKDAISIKTWVTDDGTPIDSTNA</sequence>
<dbReference type="RefSeq" id="WP_010599549.1">
    <property type="nucleotide sequence ID" value="NZ_JAPJUH010000005.1"/>
</dbReference>
<reference evidence="1" key="1">
    <citation type="submission" date="2022-11" db="EMBL/GenBank/DDBJ databases">
        <authorList>
            <person name="Graham C."/>
            <person name="Newman J.D."/>
        </authorList>
    </citation>
    <scope>NUCLEOTIDE SEQUENCE</scope>
    <source>
        <strain evidence="1">DSM 19486</strain>
    </source>
</reference>
<organism evidence="1 2">
    <name type="scientific">Pedobacter agri</name>
    <dbReference type="NCBI Taxonomy" id="454586"/>
    <lineage>
        <taxon>Bacteria</taxon>
        <taxon>Pseudomonadati</taxon>
        <taxon>Bacteroidota</taxon>
        <taxon>Sphingobacteriia</taxon>
        <taxon>Sphingobacteriales</taxon>
        <taxon>Sphingobacteriaceae</taxon>
        <taxon>Pedobacter</taxon>
    </lineage>
</organism>
<keyword evidence="2" id="KW-1185">Reference proteome</keyword>
<protein>
    <recommendedName>
        <fullName evidence="3">Phage tail protein</fullName>
    </recommendedName>
</protein>
<gene>
    <name evidence="1" type="ORF">OQZ29_17410</name>
</gene>
<dbReference type="Proteomes" id="UP001142592">
    <property type="component" value="Unassembled WGS sequence"/>
</dbReference>
<dbReference type="AlphaFoldDB" id="A0A9X3DG45"/>
<evidence type="ECO:0000313" key="1">
    <source>
        <dbReference type="EMBL" id="MCX3266540.1"/>
    </source>
</evidence>
<name>A0A9X3DG45_9SPHI</name>
<accession>A0A9X3DG45</accession>
<evidence type="ECO:0000313" key="2">
    <source>
        <dbReference type="Proteomes" id="UP001142592"/>
    </source>
</evidence>